<evidence type="ECO:0000256" key="1">
    <source>
        <dbReference type="SAM" id="SignalP"/>
    </source>
</evidence>
<gene>
    <name evidence="3" type="primary">Acey_s0459.g1847</name>
    <name evidence="3" type="ORF">Y032_0459g1847</name>
</gene>
<dbReference type="Proteomes" id="UP000024635">
    <property type="component" value="Unassembled WGS sequence"/>
</dbReference>
<dbReference type="InterPro" id="IPR041084">
    <property type="entry name" value="Ncstrn_small"/>
</dbReference>
<organism evidence="3 4">
    <name type="scientific">Ancylostoma ceylanicum</name>
    <dbReference type="NCBI Taxonomy" id="53326"/>
    <lineage>
        <taxon>Eukaryota</taxon>
        <taxon>Metazoa</taxon>
        <taxon>Ecdysozoa</taxon>
        <taxon>Nematoda</taxon>
        <taxon>Chromadorea</taxon>
        <taxon>Rhabditida</taxon>
        <taxon>Rhabditina</taxon>
        <taxon>Rhabditomorpha</taxon>
        <taxon>Strongyloidea</taxon>
        <taxon>Ancylostomatidae</taxon>
        <taxon>Ancylostomatinae</taxon>
        <taxon>Ancylostoma</taxon>
    </lineage>
</organism>
<sequence length="310" mass="35643">MFFLRYIVLYIAITLCRGEGLSDDIYITIPVAEGVAGYRIFNGTHQFGFHSSKADARGVVVMMKKGERAGLLDCWRSRFRDYLGKYHVFLSADMIDRSLVQDILASNCIAGLMIVDPESKVDPTEALSHDGACPNPKSGEEFLLRAHLFNTTVIPALTYASETWVLRKQDENAVSVIERSIERVMLGMTRLTQVRAGIRSSTLRQQSKIRDAAVYAKSSKIRWAGHVMHLNDHRWTTAVSEWTPRHVKRTTGRPPTRWSDFFTKSFKERHDALRVSRTDRTHWTTLARERDKWKDCWRPLGLPDDQRESR</sequence>
<dbReference type="PANTHER" id="PTHR47027">
    <property type="entry name" value="REVERSE TRANSCRIPTASE DOMAIN-CONTAINING PROTEIN"/>
    <property type="match status" value="1"/>
</dbReference>
<dbReference type="PANTHER" id="PTHR47027:SF20">
    <property type="entry name" value="REVERSE TRANSCRIPTASE-LIKE PROTEIN WITH RNA-DIRECTED DNA POLYMERASE DOMAIN"/>
    <property type="match status" value="1"/>
</dbReference>
<keyword evidence="1" id="KW-0732">Signal</keyword>
<dbReference type="AlphaFoldDB" id="A0A016WZU4"/>
<name>A0A016WZU4_9BILA</name>
<feature type="chain" id="PRO_5001495223" description="Nicastrin small lobe domain-containing protein" evidence="1">
    <location>
        <begin position="19"/>
        <end position="310"/>
    </location>
</feature>
<accession>A0A016WZU4</accession>
<dbReference type="OrthoDB" id="755951at2759"/>
<proteinExistence type="predicted"/>
<protein>
    <recommendedName>
        <fullName evidence="2">Nicastrin small lobe domain-containing protein</fullName>
    </recommendedName>
</protein>
<evidence type="ECO:0000259" key="2">
    <source>
        <dbReference type="Pfam" id="PF18266"/>
    </source>
</evidence>
<keyword evidence="4" id="KW-1185">Reference proteome</keyword>
<evidence type="ECO:0000313" key="3">
    <source>
        <dbReference type="EMBL" id="EYC44523.1"/>
    </source>
</evidence>
<reference evidence="4" key="1">
    <citation type="journal article" date="2015" name="Nat. Genet.">
        <title>The genome and transcriptome of the zoonotic hookworm Ancylostoma ceylanicum identify infection-specific gene families.</title>
        <authorList>
            <person name="Schwarz E.M."/>
            <person name="Hu Y."/>
            <person name="Antoshechkin I."/>
            <person name="Miller M.M."/>
            <person name="Sternberg P.W."/>
            <person name="Aroian R.V."/>
        </authorList>
    </citation>
    <scope>NUCLEOTIDE SEQUENCE</scope>
    <source>
        <strain evidence="4">HY135</strain>
    </source>
</reference>
<dbReference type="Pfam" id="PF18266">
    <property type="entry name" value="Ncstrn_small"/>
    <property type="match status" value="1"/>
</dbReference>
<feature type="domain" description="Nicastrin small lobe" evidence="2">
    <location>
        <begin position="38"/>
        <end position="139"/>
    </location>
</feature>
<dbReference type="EMBL" id="JARK01000059">
    <property type="protein sequence ID" value="EYC44523.1"/>
    <property type="molecule type" value="Genomic_DNA"/>
</dbReference>
<evidence type="ECO:0000313" key="4">
    <source>
        <dbReference type="Proteomes" id="UP000024635"/>
    </source>
</evidence>
<comment type="caution">
    <text evidence="3">The sequence shown here is derived from an EMBL/GenBank/DDBJ whole genome shotgun (WGS) entry which is preliminary data.</text>
</comment>
<feature type="signal peptide" evidence="1">
    <location>
        <begin position="1"/>
        <end position="18"/>
    </location>
</feature>